<feature type="region of interest" description="Disordered" evidence="1">
    <location>
        <begin position="470"/>
        <end position="494"/>
    </location>
</feature>
<feature type="region of interest" description="Disordered" evidence="1">
    <location>
        <begin position="411"/>
        <end position="432"/>
    </location>
</feature>
<evidence type="ECO:0000256" key="1">
    <source>
        <dbReference type="SAM" id="MobiDB-lite"/>
    </source>
</evidence>
<dbReference type="STRING" id="1676925.ENSPKIP00000036779"/>
<name>A0A3B3T1N8_9TELE</name>
<feature type="compositionally biased region" description="Polar residues" evidence="1">
    <location>
        <begin position="412"/>
        <end position="423"/>
    </location>
</feature>
<feature type="compositionally biased region" description="Polar residues" evidence="1">
    <location>
        <begin position="9"/>
        <end position="25"/>
    </location>
</feature>
<accession>A0A3B3T1N8</accession>
<reference evidence="3" key="1">
    <citation type="submission" date="2025-08" db="UniProtKB">
        <authorList>
            <consortium name="Ensembl"/>
        </authorList>
    </citation>
    <scope>IDENTIFICATION</scope>
</reference>
<dbReference type="SMART" id="SM00327">
    <property type="entry name" value="VWA"/>
    <property type="match status" value="1"/>
</dbReference>
<dbReference type="SUPFAM" id="SSF53300">
    <property type="entry name" value="vWA-like"/>
    <property type="match status" value="2"/>
</dbReference>
<dbReference type="GeneTree" id="ENSGT00940000159290"/>
<organism evidence="3 4">
    <name type="scientific">Paramormyrops kingsleyae</name>
    <dbReference type="NCBI Taxonomy" id="1676925"/>
    <lineage>
        <taxon>Eukaryota</taxon>
        <taxon>Metazoa</taxon>
        <taxon>Chordata</taxon>
        <taxon>Craniata</taxon>
        <taxon>Vertebrata</taxon>
        <taxon>Euteleostomi</taxon>
        <taxon>Actinopterygii</taxon>
        <taxon>Neopterygii</taxon>
        <taxon>Teleostei</taxon>
        <taxon>Osteoglossocephala</taxon>
        <taxon>Osteoglossomorpha</taxon>
        <taxon>Osteoglossiformes</taxon>
        <taxon>Mormyridae</taxon>
        <taxon>Paramormyrops</taxon>
    </lineage>
</organism>
<dbReference type="Pfam" id="PF13768">
    <property type="entry name" value="VWA_3"/>
    <property type="match status" value="2"/>
</dbReference>
<dbReference type="OrthoDB" id="299997at2759"/>
<sequence>MAQDVDSDPQCTTNLLMQPSDGNKQQGRRSLGRRWETAPCSLDSRPLLTAVNHTDNQPISAKLDTLSMSCLLPKLPNHNTPLNIKNPNFLPRTSADWLKINGLNAKGLDLYQVLSPNSYLFTSQSGPIQRKTITSTVNEGEMVEFEWHDGSMRNVQVDLPFLQSYQEHVHEAVRRLQERLLWLNTGSRRVWGMLCEPRVLIVVDLCQMNFLILAKIQHSLRLLLEEQLANKGSFNIIAFGTDVQQWRDTMVPPTAENLQEAWLWVQCLQCSGGRNLLQALRHAMAHIHQRGQPPTLGVYLLTSGVLDQDMTVVLDYVSERCSGEDLRLHVCLYSQGDEDLGLSSLFNIARSSRNLAHAGLGRFHWCNGAGVVESDDISALRREVEAASCYLQKCSRLVDFMSQRATVRPSVQVRTQSAPTLPTQGREEKRPDPLATAHTLTGLEAKTHKMMECSGARASVRPPNVAKVAVSPAQSLNSRRMSKSRGKQKKPEVSLSLFYTEQGNKPGMVFKTYPKAKTVQRCVPALTLPKNEDVCSTKQWLKFFGVRPLKLDLHKLASGPDCTHNKTAGADGQRGTTTQYCSIFPSVQINGAVKHLQLTSGELAQYLTQTEKLLRRYARRMLWLLSGSRRMFGSILEHDVCILLDTSGSMASCLDDVRKELESLIWEQLHRRGVRFTLLAFSDVVRPWRSTLVEASQEACQDAVHWLSQLSAHGGTCLLEALQVASGLGDFLGCYLLSDGKPDSSCSLVLEDVESRTVGRRFAVHTVSLFCSDSTANEFLRRLAQQTGGRFHRYHGNSDIQAAKTMLQNRYSNEEFLALPAFEGDDLKKLAEEIDKVKQFRAQAEVFRQIVLAKQNRGMTEDQKPPEN</sequence>
<dbReference type="InterPro" id="IPR002035">
    <property type="entry name" value="VWF_A"/>
</dbReference>
<keyword evidence="4" id="KW-1185">Reference proteome</keyword>
<protein>
    <submittedName>
        <fullName evidence="3">von Willebrand factor A domain containing 3A</fullName>
    </submittedName>
</protein>
<feature type="domain" description="VWFA" evidence="2">
    <location>
        <begin position="637"/>
        <end position="809"/>
    </location>
</feature>
<dbReference type="Proteomes" id="UP000261540">
    <property type="component" value="Unplaced"/>
</dbReference>
<dbReference type="Gene3D" id="3.40.50.410">
    <property type="entry name" value="von Willebrand factor, type A domain"/>
    <property type="match status" value="2"/>
</dbReference>
<dbReference type="InterPro" id="IPR036465">
    <property type="entry name" value="vWFA_dom_sf"/>
</dbReference>
<dbReference type="PANTHER" id="PTHR46478:SF1">
    <property type="entry name" value="VON WILLEBRAND FACTOR A DOMAIN-CONTAINING PROTEIN 3A"/>
    <property type="match status" value="1"/>
</dbReference>
<feature type="region of interest" description="Disordered" evidence="1">
    <location>
        <begin position="1"/>
        <end position="36"/>
    </location>
</feature>
<dbReference type="PANTHER" id="PTHR46478">
    <property type="entry name" value="VON WILLEBRAND FACTOR A DOMAIN-CONTAINING PROTEIN 3A"/>
    <property type="match status" value="1"/>
</dbReference>
<dbReference type="AlphaFoldDB" id="A0A3B3T1N8"/>
<evidence type="ECO:0000313" key="3">
    <source>
        <dbReference type="Ensembl" id="ENSPKIP00000036779.1"/>
    </source>
</evidence>
<proteinExistence type="predicted"/>
<dbReference type="Ensembl" id="ENSPKIT00000017732.1">
    <property type="protein sequence ID" value="ENSPKIP00000036779.1"/>
    <property type="gene ID" value="ENSPKIG00000015219.1"/>
</dbReference>
<evidence type="ECO:0000259" key="2">
    <source>
        <dbReference type="SMART" id="SM00327"/>
    </source>
</evidence>
<evidence type="ECO:0000313" key="4">
    <source>
        <dbReference type="Proteomes" id="UP000261540"/>
    </source>
</evidence>
<reference evidence="3" key="2">
    <citation type="submission" date="2025-09" db="UniProtKB">
        <authorList>
            <consortium name="Ensembl"/>
        </authorList>
    </citation>
    <scope>IDENTIFICATION</scope>
</reference>